<feature type="compositionally biased region" description="Low complexity" evidence="1">
    <location>
        <begin position="25"/>
        <end position="45"/>
    </location>
</feature>
<evidence type="ECO:0000313" key="2">
    <source>
        <dbReference type="EMBL" id="KQJ82346.1"/>
    </source>
</evidence>
<dbReference type="EnsemblPlants" id="KQJ82346">
    <property type="protein sequence ID" value="KQJ82346"/>
    <property type="gene ID" value="BRADI_5g08523v3"/>
</dbReference>
<feature type="compositionally biased region" description="Basic residues" evidence="1">
    <location>
        <begin position="74"/>
        <end position="92"/>
    </location>
</feature>
<keyword evidence="4" id="KW-1185">Reference proteome</keyword>
<dbReference type="Gramene" id="KQJ82346">
    <property type="protein sequence ID" value="KQJ82346"/>
    <property type="gene ID" value="BRADI_5g08523v3"/>
</dbReference>
<evidence type="ECO:0000313" key="3">
    <source>
        <dbReference type="EnsemblPlants" id="KQJ82346"/>
    </source>
</evidence>
<proteinExistence type="predicted"/>
<dbReference type="AlphaFoldDB" id="A0A0Q3GNG7"/>
<accession>A0A0Q3GNG7</accession>
<reference evidence="2" key="2">
    <citation type="submission" date="2017-06" db="EMBL/GenBank/DDBJ databases">
        <title>WGS assembly of Brachypodium distachyon.</title>
        <authorList>
            <consortium name="The International Brachypodium Initiative"/>
            <person name="Lucas S."/>
            <person name="Harmon-Smith M."/>
            <person name="Lail K."/>
            <person name="Tice H."/>
            <person name="Grimwood J."/>
            <person name="Bruce D."/>
            <person name="Barry K."/>
            <person name="Shu S."/>
            <person name="Lindquist E."/>
            <person name="Wang M."/>
            <person name="Pitluck S."/>
            <person name="Vogel J.P."/>
            <person name="Garvin D.F."/>
            <person name="Mockler T.C."/>
            <person name="Schmutz J."/>
            <person name="Rokhsar D."/>
            <person name="Bevan M.W."/>
        </authorList>
    </citation>
    <scope>NUCLEOTIDE SEQUENCE</scope>
    <source>
        <strain evidence="2">Bd21</strain>
    </source>
</reference>
<organism evidence="2">
    <name type="scientific">Brachypodium distachyon</name>
    <name type="common">Purple false brome</name>
    <name type="synonym">Trachynia distachya</name>
    <dbReference type="NCBI Taxonomy" id="15368"/>
    <lineage>
        <taxon>Eukaryota</taxon>
        <taxon>Viridiplantae</taxon>
        <taxon>Streptophyta</taxon>
        <taxon>Embryophyta</taxon>
        <taxon>Tracheophyta</taxon>
        <taxon>Spermatophyta</taxon>
        <taxon>Magnoliopsida</taxon>
        <taxon>Liliopsida</taxon>
        <taxon>Poales</taxon>
        <taxon>Poaceae</taxon>
        <taxon>BOP clade</taxon>
        <taxon>Pooideae</taxon>
        <taxon>Stipodae</taxon>
        <taxon>Brachypodieae</taxon>
        <taxon>Brachypodium</taxon>
    </lineage>
</organism>
<feature type="compositionally biased region" description="Polar residues" evidence="1">
    <location>
        <begin position="10"/>
        <end position="22"/>
    </location>
</feature>
<reference evidence="3" key="3">
    <citation type="submission" date="2018-08" db="UniProtKB">
        <authorList>
            <consortium name="EnsemblPlants"/>
        </authorList>
    </citation>
    <scope>IDENTIFICATION</scope>
    <source>
        <strain evidence="3">cv. Bd21</strain>
    </source>
</reference>
<evidence type="ECO:0000256" key="1">
    <source>
        <dbReference type="SAM" id="MobiDB-lite"/>
    </source>
</evidence>
<dbReference type="EMBL" id="CM000884">
    <property type="protein sequence ID" value="KQJ82346.1"/>
    <property type="molecule type" value="Genomic_DNA"/>
</dbReference>
<protein>
    <submittedName>
        <fullName evidence="2 3">Uncharacterized protein</fullName>
    </submittedName>
</protein>
<name>A0A0Q3GNG7_BRADI</name>
<dbReference type="InParanoid" id="A0A0Q3GNG7"/>
<feature type="region of interest" description="Disordered" evidence="1">
    <location>
        <begin position="1"/>
        <end position="195"/>
    </location>
</feature>
<reference evidence="2 3" key="1">
    <citation type="journal article" date="2010" name="Nature">
        <title>Genome sequencing and analysis of the model grass Brachypodium distachyon.</title>
        <authorList>
            <consortium name="International Brachypodium Initiative"/>
        </authorList>
    </citation>
    <scope>NUCLEOTIDE SEQUENCE [LARGE SCALE GENOMIC DNA]</scope>
    <source>
        <strain evidence="2 3">Bd21</strain>
    </source>
</reference>
<evidence type="ECO:0000313" key="4">
    <source>
        <dbReference type="Proteomes" id="UP000008810"/>
    </source>
</evidence>
<sequence>MASDKKSVPQGISTRGNYSPLLSRTPPLFSLPPDLSTSSLSLLRAPRPDSKAPPMAATDCHGATPPPHVSTRLHPARRRGIRPPSGRRHRIHPPWIPGGRLSPSPTPTAARYARSGDLDPGCCRIWRPRPRAPPNPPLPLTSSSAPMRTSRPGGSSCRAGVPDLSHRRGEPEAQPSPSWSRNRSHRRHGAVADFF</sequence>
<gene>
    <name evidence="2" type="ORF">BRADI_5g08523v3</name>
</gene>
<dbReference type="Proteomes" id="UP000008810">
    <property type="component" value="Chromosome 5"/>
</dbReference>